<organism evidence="1 2">
    <name type="scientific">Tissierella pigra</name>
    <dbReference type="NCBI Taxonomy" id="2607614"/>
    <lineage>
        <taxon>Bacteria</taxon>
        <taxon>Bacillati</taxon>
        <taxon>Bacillota</taxon>
        <taxon>Tissierellia</taxon>
        <taxon>Tissierellales</taxon>
        <taxon>Tissierellaceae</taxon>
        <taxon>Tissierella</taxon>
    </lineage>
</organism>
<sequence length="169" mass="19466">MAFYCNHMALHLVRANADFEIYGPVIMNGEVIAYKGDVSNIHRLGIGQKREHLHRLIKKNYNHIDEIVEIQPASLAYSLEGEQIDGAVLDISKAPLLHGFKFASLSEDDYISYSLIVRKDVINTKVFQEFLMAYNKTIEELNKVKTLKEYIGMPKEFWDNTNIKFLSLE</sequence>
<comment type="caution">
    <text evidence="1">The sequence shown here is derived from an EMBL/GenBank/DDBJ whole genome shotgun (WGS) entry which is preliminary data.</text>
</comment>
<dbReference type="NCBIfam" id="NF040727">
    <property type="entry name" value="SBP_SaoB_CU"/>
    <property type="match status" value="1"/>
</dbReference>
<dbReference type="Proteomes" id="UP000469523">
    <property type="component" value="Unassembled WGS sequence"/>
</dbReference>
<evidence type="ECO:0000313" key="2">
    <source>
        <dbReference type="Proteomes" id="UP000469523"/>
    </source>
</evidence>
<gene>
    <name evidence="1" type="ORF">FYJ83_17925</name>
</gene>
<evidence type="ECO:0008006" key="3">
    <source>
        <dbReference type="Google" id="ProtNLM"/>
    </source>
</evidence>
<reference evidence="1 2" key="1">
    <citation type="submission" date="2019-09" db="EMBL/GenBank/DDBJ databases">
        <title>In-depth cultivation of the pig gut microbiome towards novel bacterial diversity and tailored functional studies.</title>
        <authorList>
            <person name="Wylensek D."/>
            <person name="Hitch T.C.A."/>
            <person name="Clavel T."/>
        </authorList>
    </citation>
    <scope>NUCLEOTIDE SEQUENCE [LARGE SCALE GENOMIC DNA]</scope>
    <source>
        <strain evidence="1 2">WCA3-693-APC-4?</strain>
    </source>
</reference>
<protein>
    <recommendedName>
        <fullName evidence="3">Solute-binding protein family 3/N-terminal domain-containing protein</fullName>
    </recommendedName>
</protein>
<evidence type="ECO:0000313" key="1">
    <source>
        <dbReference type="EMBL" id="MSU03339.1"/>
    </source>
</evidence>
<accession>A0A6N7XMQ8</accession>
<keyword evidence="2" id="KW-1185">Reference proteome</keyword>
<dbReference type="AlphaFoldDB" id="A0A6N7XMQ8"/>
<dbReference type="EMBL" id="VUNQ01000066">
    <property type="protein sequence ID" value="MSU03339.1"/>
    <property type="molecule type" value="Genomic_DNA"/>
</dbReference>
<name>A0A6N7XMQ8_9FIRM</name>
<proteinExistence type="predicted"/>